<feature type="domain" description="Non-reducing end beta-L-arabinofuranosidase-like GH127 catalytic" evidence="1">
    <location>
        <begin position="61"/>
        <end position="373"/>
    </location>
</feature>
<comment type="caution">
    <text evidence="3">The sequence shown here is derived from an EMBL/GenBank/DDBJ whole genome shotgun (WGS) entry which is preliminary data.</text>
</comment>
<keyword evidence="3" id="KW-0378">Hydrolase</keyword>
<dbReference type="GO" id="GO:0005975">
    <property type="term" value="P:carbohydrate metabolic process"/>
    <property type="evidence" value="ECO:0007669"/>
    <property type="project" value="InterPro"/>
</dbReference>
<evidence type="ECO:0000313" key="3">
    <source>
        <dbReference type="EMBL" id="HJB38338.1"/>
    </source>
</evidence>
<dbReference type="Pfam" id="PF20736">
    <property type="entry name" value="Glyco_hydro127M"/>
    <property type="match status" value="1"/>
</dbReference>
<proteinExistence type="predicted"/>
<sequence length="616" mass="70491">MLRPLHYTPFTTRELKPAGWLKKQLEIQAAGLSGHLDQVWPDIRDSRWIGGDKDGWERVPYWLDGFIPLAWLLEDKDLQARAKRYIDAILAQQKEDGWICPCSLEERPNYDVWALFLLCKVLVVYEECSQDPRVEEAVYRALRNLHSHIEVHTLFDWAAARWFECLIPIYWLYERCPEDWLLDLAHALRVEGFDYDALYREWRLEKPQAKWTQLSHVVNLAMSLKAGALYSRLSGEDPSAMAKQAYTRLHRDHGMACGHFTGDECLAGTSPIRGSECCSVVEAMYSYEQLLSITGEAQWGDLAEALAFNALPATLSPDMWSHQYDQQTNQVCCTRLPEDHVVFATNPGDSHLFGLEPNFGCCTANFNQGWPKLALSTFMRWKEGLASVILAPSVVSCQIGEARVTCRLETDYPFRDTLTYTVTTDRPARFPLGIRIPGAVTSAVVDGAQAQPGAFFTVERDWSGTQQVQVSFTMETKLERRPNDLYCVKRGPLLYAVAIQEEWTRLEYTQNGVERKYPYCDYEIRPLSPWNYAFADDSFTVEEQEGWDAPFSTERPPIFLTGTFVQIDWGFDDGLCHEVPDSRVPLTPPQQVRLIPYGCTNLRMTEMPWIQAESPT</sequence>
<gene>
    <name evidence="3" type="ORF">H9942_09785</name>
</gene>
<reference evidence="3" key="2">
    <citation type="submission" date="2021-04" db="EMBL/GenBank/DDBJ databases">
        <authorList>
            <person name="Gilroy R."/>
        </authorList>
    </citation>
    <scope>NUCLEOTIDE SEQUENCE</scope>
    <source>
        <strain evidence="3">ChiBcolR8-3208</strain>
    </source>
</reference>
<dbReference type="InterPro" id="IPR012878">
    <property type="entry name" value="Beta-AFase-like_GH127_cat"/>
</dbReference>
<dbReference type="InterPro" id="IPR049046">
    <property type="entry name" value="Beta-AFase-like_GH127_middle"/>
</dbReference>
<evidence type="ECO:0000313" key="4">
    <source>
        <dbReference type="Proteomes" id="UP000824214"/>
    </source>
</evidence>
<dbReference type="Proteomes" id="UP000824214">
    <property type="component" value="Unassembled WGS sequence"/>
</dbReference>
<evidence type="ECO:0000259" key="1">
    <source>
        <dbReference type="Pfam" id="PF07944"/>
    </source>
</evidence>
<dbReference type="PANTHER" id="PTHR31151:SF0">
    <property type="entry name" value="PROLINE-TRNA LIGASE (DUF1680)"/>
    <property type="match status" value="1"/>
</dbReference>
<dbReference type="EMBL" id="DWXZ01000209">
    <property type="protein sequence ID" value="HJB38338.1"/>
    <property type="molecule type" value="Genomic_DNA"/>
</dbReference>
<dbReference type="SUPFAM" id="SSF48208">
    <property type="entry name" value="Six-hairpin glycosidases"/>
    <property type="match status" value="1"/>
</dbReference>
<dbReference type="InterPro" id="IPR008928">
    <property type="entry name" value="6-hairpin_glycosidase_sf"/>
</dbReference>
<accession>A0A9D2LZV8</accession>
<dbReference type="PANTHER" id="PTHR31151">
    <property type="entry name" value="PROLINE-TRNA LIGASE (DUF1680)"/>
    <property type="match status" value="1"/>
</dbReference>
<evidence type="ECO:0000259" key="2">
    <source>
        <dbReference type="Pfam" id="PF20736"/>
    </source>
</evidence>
<reference evidence="3" key="1">
    <citation type="journal article" date="2021" name="PeerJ">
        <title>Extensive microbial diversity within the chicken gut microbiome revealed by metagenomics and culture.</title>
        <authorList>
            <person name="Gilroy R."/>
            <person name="Ravi A."/>
            <person name="Getino M."/>
            <person name="Pursley I."/>
            <person name="Horton D.L."/>
            <person name="Alikhan N.F."/>
            <person name="Baker D."/>
            <person name="Gharbi K."/>
            <person name="Hall N."/>
            <person name="Watson M."/>
            <person name="Adriaenssens E.M."/>
            <person name="Foster-Nyarko E."/>
            <person name="Jarju S."/>
            <person name="Secka A."/>
            <person name="Antonio M."/>
            <person name="Oren A."/>
            <person name="Chaudhuri R.R."/>
            <person name="La Ragione R."/>
            <person name="Hildebrand F."/>
            <person name="Pallen M.J."/>
        </authorList>
    </citation>
    <scope>NUCLEOTIDE SEQUENCE</scope>
    <source>
        <strain evidence="3">ChiBcolR8-3208</strain>
    </source>
</reference>
<dbReference type="Pfam" id="PF07944">
    <property type="entry name" value="Beta-AFase-like_GH127_cat"/>
    <property type="match status" value="1"/>
</dbReference>
<dbReference type="AlphaFoldDB" id="A0A9D2LZV8"/>
<organism evidence="3 4">
    <name type="scientific">Candidatus Acutalibacter ornithocaccae</name>
    <dbReference type="NCBI Taxonomy" id="2838416"/>
    <lineage>
        <taxon>Bacteria</taxon>
        <taxon>Bacillati</taxon>
        <taxon>Bacillota</taxon>
        <taxon>Clostridia</taxon>
        <taxon>Eubacteriales</taxon>
        <taxon>Acutalibacteraceae</taxon>
        <taxon>Acutalibacter</taxon>
    </lineage>
</organism>
<protein>
    <submittedName>
        <fullName evidence="3">Glycoside hydrolase family 127 protein</fullName>
    </submittedName>
</protein>
<dbReference type="GO" id="GO:0016787">
    <property type="term" value="F:hydrolase activity"/>
    <property type="evidence" value="ECO:0007669"/>
    <property type="project" value="UniProtKB-KW"/>
</dbReference>
<name>A0A9D2LZV8_9FIRM</name>
<feature type="domain" description="Non-reducing end beta-L-arabinofuranosidase-like GH127 middle" evidence="2">
    <location>
        <begin position="396"/>
        <end position="474"/>
    </location>
</feature>